<dbReference type="Pfam" id="PF10265">
    <property type="entry name" value="Miga"/>
    <property type="match status" value="1"/>
</dbReference>
<proteinExistence type="inferred from homology"/>
<accession>A0A1I7XYM5</accession>
<keyword evidence="6" id="KW-0496">Mitochondrion</keyword>
<reference evidence="10" key="1">
    <citation type="submission" date="2016-11" db="UniProtKB">
        <authorList>
            <consortium name="WormBaseParasite"/>
        </authorList>
    </citation>
    <scope>IDENTIFICATION</scope>
</reference>
<dbReference type="InterPro" id="IPR019392">
    <property type="entry name" value="Miga"/>
</dbReference>
<keyword evidence="3 8" id="KW-0812">Transmembrane</keyword>
<name>A0A1I7XYM5_9BILA</name>
<evidence type="ECO:0000256" key="4">
    <source>
        <dbReference type="ARBA" id="ARBA00022787"/>
    </source>
</evidence>
<dbReference type="GO" id="GO:0008053">
    <property type="term" value="P:mitochondrial fusion"/>
    <property type="evidence" value="ECO:0007669"/>
    <property type="project" value="InterPro"/>
</dbReference>
<dbReference type="Proteomes" id="UP000095287">
    <property type="component" value="Unplaced"/>
</dbReference>
<evidence type="ECO:0000256" key="1">
    <source>
        <dbReference type="ARBA" id="ARBA00004294"/>
    </source>
</evidence>
<dbReference type="PANTHER" id="PTHR21508">
    <property type="entry name" value="MITOGUARDIN"/>
    <property type="match status" value="1"/>
</dbReference>
<comment type="similarity">
    <text evidence="2">Belongs to the mitoguardin family.</text>
</comment>
<keyword evidence="5 8" id="KW-1133">Transmembrane helix</keyword>
<protein>
    <submittedName>
        <fullName evidence="10">Mitoguardin</fullName>
    </submittedName>
</protein>
<sequence>MASASVAISFRLPSWLRPPRKLVYTAGIGFGIFLLGYFLNRYSGLSEHIQLALLSRSRKKRKSEQRASAGAEAENGDVVRELRRDVLQNSFKSDSCSSRQRLTSERSTRASLRGASTTIPSHECQLMTGCDNFQSIVQILETALAGFDLLKNRSERDKNRAELLSSVLTRMRIIETDINRLVTEGGYDREDLPATDAIATAMWNGFTSRSRRTGSMSLLSDDSFHSCFEDLATCLDDPCVRDALNFDGTSLALYQQGLQEATSGRVEFRKSRAQICGCENELEFAAKLWCLRQAFEEILDNDDNRQWLINTGRQIMCDILRHDKHETKEFVRVFDEIIAFLDKEENRKTMKEELEARKVAQLGMWDVLLDFILLDAFDDMSSPPSAIVAILSNRFITRKMKETSLSTMLWTMIAAKRKRLHFSDGFMSKFYSLTEIIAPPLTLAFFGGSTASYRELCQYFKQQVYTFVNEIFSFNMRYTCLAELTEDVHAALRSTIESLEAKIIEKEFENV</sequence>
<dbReference type="WBParaSite" id="L893_g1094.t2">
    <property type="protein sequence ID" value="L893_g1094.t2"/>
    <property type="gene ID" value="L893_g1094"/>
</dbReference>
<dbReference type="GO" id="GO:0005741">
    <property type="term" value="C:mitochondrial outer membrane"/>
    <property type="evidence" value="ECO:0007669"/>
    <property type="project" value="UniProtKB-SubCell"/>
</dbReference>
<dbReference type="AlphaFoldDB" id="A0A1I7XYM5"/>
<evidence type="ECO:0000256" key="7">
    <source>
        <dbReference type="ARBA" id="ARBA00023136"/>
    </source>
</evidence>
<comment type="subcellular location">
    <subcellularLocation>
        <location evidence="1">Mitochondrion outer membrane</location>
    </subcellularLocation>
</comment>
<evidence type="ECO:0000313" key="10">
    <source>
        <dbReference type="WBParaSite" id="L893_g1094.t2"/>
    </source>
</evidence>
<evidence type="ECO:0000256" key="3">
    <source>
        <dbReference type="ARBA" id="ARBA00022692"/>
    </source>
</evidence>
<evidence type="ECO:0000256" key="5">
    <source>
        <dbReference type="ARBA" id="ARBA00022989"/>
    </source>
</evidence>
<dbReference type="PANTHER" id="PTHR21508:SF5">
    <property type="entry name" value="MITOGUARDIN"/>
    <property type="match status" value="1"/>
</dbReference>
<evidence type="ECO:0000256" key="6">
    <source>
        <dbReference type="ARBA" id="ARBA00023128"/>
    </source>
</evidence>
<keyword evidence="9" id="KW-1185">Reference proteome</keyword>
<feature type="transmembrane region" description="Helical" evidence="8">
    <location>
        <begin position="21"/>
        <end position="39"/>
    </location>
</feature>
<keyword evidence="7 8" id="KW-0472">Membrane</keyword>
<evidence type="ECO:0000256" key="2">
    <source>
        <dbReference type="ARBA" id="ARBA00008969"/>
    </source>
</evidence>
<organism evidence="9 10">
    <name type="scientific">Steinernema glaseri</name>
    <dbReference type="NCBI Taxonomy" id="37863"/>
    <lineage>
        <taxon>Eukaryota</taxon>
        <taxon>Metazoa</taxon>
        <taxon>Ecdysozoa</taxon>
        <taxon>Nematoda</taxon>
        <taxon>Chromadorea</taxon>
        <taxon>Rhabditida</taxon>
        <taxon>Tylenchina</taxon>
        <taxon>Panagrolaimomorpha</taxon>
        <taxon>Strongyloidoidea</taxon>
        <taxon>Steinernematidae</taxon>
        <taxon>Steinernema</taxon>
    </lineage>
</organism>
<keyword evidence="4" id="KW-1000">Mitochondrion outer membrane</keyword>
<evidence type="ECO:0000256" key="8">
    <source>
        <dbReference type="SAM" id="Phobius"/>
    </source>
</evidence>
<evidence type="ECO:0000313" key="9">
    <source>
        <dbReference type="Proteomes" id="UP000095287"/>
    </source>
</evidence>